<feature type="transmembrane region" description="Helical" evidence="5">
    <location>
        <begin position="80"/>
        <end position="101"/>
    </location>
</feature>
<dbReference type="EMBL" id="UOFZ01000104">
    <property type="protein sequence ID" value="VAX13175.1"/>
    <property type="molecule type" value="Genomic_DNA"/>
</dbReference>
<dbReference type="NCBIfam" id="NF001325">
    <property type="entry name" value="PRK00259.1-3"/>
    <property type="match status" value="1"/>
</dbReference>
<evidence type="ECO:0000256" key="1">
    <source>
        <dbReference type="ARBA" id="ARBA00022475"/>
    </source>
</evidence>
<name>A0A3B1C3B8_9ZZZZ</name>
<keyword evidence="3 5" id="KW-1133">Transmembrane helix</keyword>
<dbReference type="Pfam" id="PF04279">
    <property type="entry name" value="IspA"/>
    <property type="match status" value="2"/>
</dbReference>
<gene>
    <name evidence="6" type="ORF">MNBD_GAMMA24-1935</name>
</gene>
<evidence type="ECO:0000313" key="6">
    <source>
        <dbReference type="EMBL" id="VAX13175.1"/>
    </source>
</evidence>
<proteinExistence type="inferred from homology"/>
<feature type="transmembrane region" description="Helical" evidence="5">
    <location>
        <begin position="20"/>
        <end position="42"/>
    </location>
</feature>
<keyword evidence="1" id="KW-1003">Cell membrane</keyword>
<feature type="transmembrane region" description="Helical" evidence="5">
    <location>
        <begin position="49"/>
        <end position="68"/>
    </location>
</feature>
<dbReference type="AlphaFoldDB" id="A0A3B1C3B8"/>
<keyword evidence="4 5" id="KW-0472">Membrane</keyword>
<dbReference type="InterPro" id="IPR006008">
    <property type="entry name" value="YciB"/>
</dbReference>
<dbReference type="GO" id="GO:0005886">
    <property type="term" value="C:plasma membrane"/>
    <property type="evidence" value="ECO:0007669"/>
    <property type="project" value="TreeGrafter"/>
</dbReference>
<evidence type="ECO:0000256" key="3">
    <source>
        <dbReference type="ARBA" id="ARBA00022989"/>
    </source>
</evidence>
<dbReference type="HAMAP" id="MF_00189">
    <property type="entry name" value="YciB"/>
    <property type="match status" value="1"/>
</dbReference>
<evidence type="ECO:0000256" key="4">
    <source>
        <dbReference type="ARBA" id="ARBA00023136"/>
    </source>
</evidence>
<sequence>MKLLFDFFPILLFFIAYKIFGIYAATAVAIGAAVIQNAVFWFRQRRFENMHLITLALITVLGGATLILQDKSFIMWKPTAVNWAFALAFIGSQFFGEKTLVERMMSHAIEIPQSAWRRLNMSWVVFFIAMGFANLYVANFYFIAHAALTAAAHAPVEVDNCATQFSGQLLLGLCQTTKDAEEQWVNFKLFGMMGLTILFVIGQAFYLARHIKDDEKPTSLEKAEQEQGS</sequence>
<reference evidence="6" key="1">
    <citation type="submission" date="2018-06" db="EMBL/GenBank/DDBJ databases">
        <authorList>
            <person name="Zhirakovskaya E."/>
        </authorList>
    </citation>
    <scope>NUCLEOTIDE SEQUENCE</scope>
</reference>
<evidence type="ECO:0000256" key="2">
    <source>
        <dbReference type="ARBA" id="ARBA00022692"/>
    </source>
</evidence>
<accession>A0A3B1C3B8</accession>
<keyword evidence="2 5" id="KW-0812">Transmembrane</keyword>
<protein>
    <submittedName>
        <fullName evidence="6">Intracellular septation protein IspA</fullName>
    </submittedName>
</protein>
<dbReference type="PANTHER" id="PTHR36917:SF1">
    <property type="entry name" value="INNER MEMBRANE-SPANNING PROTEIN YCIB"/>
    <property type="match status" value="1"/>
</dbReference>
<evidence type="ECO:0000256" key="5">
    <source>
        <dbReference type="SAM" id="Phobius"/>
    </source>
</evidence>
<feature type="transmembrane region" description="Helical" evidence="5">
    <location>
        <begin position="189"/>
        <end position="208"/>
    </location>
</feature>
<feature type="transmembrane region" description="Helical" evidence="5">
    <location>
        <begin position="122"/>
        <end position="144"/>
    </location>
</feature>
<dbReference type="PANTHER" id="PTHR36917">
    <property type="entry name" value="INTRACELLULAR SEPTATION PROTEIN A-RELATED"/>
    <property type="match status" value="1"/>
</dbReference>
<organism evidence="6">
    <name type="scientific">hydrothermal vent metagenome</name>
    <dbReference type="NCBI Taxonomy" id="652676"/>
    <lineage>
        <taxon>unclassified sequences</taxon>
        <taxon>metagenomes</taxon>
        <taxon>ecological metagenomes</taxon>
    </lineage>
</organism>